<protein>
    <submittedName>
        <fullName evidence="2">Uncharacterized protein</fullName>
    </submittedName>
</protein>
<evidence type="ECO:0000256" key="1">
    <source>
        <dbReference type="SAM" id="MobiDB-lite"/>
    </source>
</evidence>
<evidence type="ECO:0000313" key="2">
    <source>
        <dbReference type="EMBL" id="KAL0412565.1"/>
    </source>
</evidence>
<dbReference type="AlphaFoldDB" id="A0AAW2U6M0"/>
<accession>A0AAW2U6M0</accession>
<dbReference type="EMBL" id="JACGWJ010000006">
    <property type="protein sequence ID" value="KAL0412565.1"/>
    <property type="molecule type" value="Genomic_DNA"/>
</dbReference>
<organism evidence="2">
    <name type="scientific">Sesamum radiatum</name>
    <name type="common">Black benniseed</name>
    <dbReference type="NCBI Taxonomy" id="300843"/>
    <lineage>
        <taxon>Eukaryota</taxon>
        <taxon>Viridiplantae</taxon>
        <taxon>Streptophyta</taxon>
        <taxon>Embryophyta</taxon>
        <taxon>Tracheophyta</taxon>
        <taxon>Spermatophyta</taxon>
        <taxon>Magnoliopsida</taxon>
        <taxon>eudicotyledons</taxon>
        <taxon>Gunneridae</taxon>
        <taxon>Pentapetalae</taxon>
        <taxon>asterids</taxon>
        <taxon>lamiids</taxon>
        <taxon>Lamiales</taxon>
        <taxon>Pedaliaceae</taxon>
        <taxon>Sesamum</taxon>
    </lineage>
</organism>
<reference evidence="2" key="2">
    <citation type="journal article" date="2024" name="Plant">
        <title>Genomic evolution and insights into agronomic trait innovations of Sesamum species.</title>
        <authorList>
            <person name="Miao H."/>
            <person name="Wang L."/>
            <person name="Qu L."/>
            <person name="Liu H."/>
            <person name="Sun Y."/>
            <person name="Le M."/>
            <person name="Wang Q."/>
            <person name="Wei S."/>
            <person name="Zheng Y."/>
            <person name="Lin W."/>
            <person name="Duan Y."/>
            <person name="Cao H."/>
            <person name="Xiong S."/>
            <person name="Wang X."/>
            <person name="Wei L."/>
            <person name="Li C."/>
            <person name="Ma Q."/>
            <person name="Ju M."/>
            <person name="Zhao R."/>
            <person name="Li G."/>
            <person name="Mu C."/>
            <person name="Tian Q."/>
            <person name="Mei H."/>
            <person name="Zhang T."/>
            <person name="Gao T."/>
            <person name="Zhang H."/>
        </authorList>
    </citation>
    <scope>NUCLEOTIDE SEQUENCE</scope>
    <source>
        <strain evidence="2">G02</strain>
    </source>
</reference>
<reference evidence="2" key="1">
    <citation type="submission" date="2020-06" db="EMBL/GenBank/DDBJ databases">
        <authorList>
            <person name="Li T."/>
            <person name="Hu X."/>
            <person name="Zhang T."/>
            <person name="Song X."/>
            <person name="Zhang H."/>
            <person name="Dai N."/>
            <person name="Sheng W."/>
            <person name="Hou X."/>
            <person name="Wei L."/>
        </authorList>
    </citation>
    <scope>NUCLEOTIDE SEQUENCE</scope>
    <source>
        <strain evidence="2">G02</strain>
        <tissue evidence="2">Leaf</tissue>
    </source>
</reference>
<feature type="region of interest" description="Disordered" evidence="1">
    <location>
        <begin position="1"/>
        <end position="66"/>
    </location>
</feature>
<proteinExistence type="predicted"/>
<gene>
    <name evidence="2" type="ORF">Sradi_1458200</name>
</gene>
<comment type="caution">
    <text evidence="2">The sequence shown here is derived from an EMBL/GenBank/DDBJ whole genome shotgun (WGS) entry which is preliminary data.</text>
</comment>
<name>A0AAW2U6M0_SESRA</name>
<feature type="compositionally biased region" description="Basic and acidic residues" evidence="1">
    <location>
        <begin position="1"/>
        <end position="22"/>
    </location>
</feature>
<sequence>MLEKARGIGPYMKHETEKDRTGKNPSPESPVKEMARSSIVGKADINDPPRKGVIRMITGGPAGEDS</sequence>